<dbReference type="PANTHER" id="PTHR18895">
    <property type="entry name" value="HEMK METHYLTRANSFERASE"/>
    <property type="match status" value="1"/>
</dbReference>
<organism evidence="8 9">
    <name type="scientific">Xaviernesmea oryzae</name>
    <dbReference type="NCBI Taxonomy" id="464029"/>
    <lineage>
        <taxon>Bacteria</taxon>
        <taxon>Pseudomonadati</taxon>
        <taxon>Pseudomonadota</taxon>
        <taxon>Alphaproteobacteria</taxon>
        <taxon>Hyphomicrobiales</taxon>
        <taxon>Rhizobiaceae</taxon>
        <taxon>Rhizobium/Agrobacterium group</taxon>
        <taxon>Xaviernesmea</taxon>
    </lineage>
</organism>
<dbReference type="NCBIfam" id="TIGR00536">
    <property type="entry name" value="hemK_fam"/>
    <property type="match status" value="1"/>
</dbReference>
<dbReference type="HAMAP" id="MF_02126">
    <property type="entry name" value="RF_methyltr_PrmC"/>
    <property type="match status" value="1"/>
</dbReference>
<feature type="domain" description="Methyltransferase small" evidence="6">
    <location>
        <begin position="121"/>
        <end position="198"/>
    </location>
</feature>
<dbReference type="InterPro" id="IPR040758">
    <property type="entry name" value="PrmC_N"/>
</dbReference>
<dbReference type="EC" id="2.1.1.297" evidence="5"/>
<feature type="binding site" evidence="5">
    <location>
        <position position="195"/>
    </location>
    <ligand>
        <name>S-adenosyl-L-methionine</name>
        <dbReference type="ChEBI" id="CHEBI:59789"/>
    </ligand>
</feature>
<feature type="binding site" evidence="5">
    <location>
        <position position="152"/>
    </location>
    <ligand>
        <name>S-adenosyl-L-methionine</name>
        <dbReference type="ChEBI" id="CHEBI:59789"/>
    </ligand>
</feature>
<evidence type="ECO:0000256" key="3">
    <source>
        <dbReference type="ARBA" id="ARBA00022691"/>
    </source>
</evidence>
<evidence type="ECO:0000256" key="4">
    <source>
        <dbReference type="ARBA" id="ARBA00048391"/>
    </source>
</evidence>
<dbReference type="GO" id="GO:0102559">
    <property type="term" value="F:peptide chain release factor N(5)-glutamine methyltransferase activity"/>
    <property type="evidence" value="ECO:0007669"/>
    <property type="project" value="UniProtKB-EC"/>
</dbReference>
<sequence>MTTGTTTLAEALAQARGRLAEAGLPDAAIEARLLIGGLLGLSGTEVFTGGDRVLTGDEQARITNAVERRLKREPVHRILGSREFHGMDLLLSKETLEPRRDTEILVDSLLPHVRRIVAAKGAARLLDLGTGTGAIILALLKESPGATGIGSDISEDALRTAAGNAARTGLAERFEAIRSDWFENISGRFDIIVSNPPYIRSDVIPSLEPEVRDFDPPAALDGGPDGLSPYRAIAAGAGDFLEKDGVIGVEIGFDQKEAVTAIFRSAGFKPVQAARDYGGNDRVLVFTVKEP</sequence>
<dbReference type="NCBIfam" id="TIGR03534">
    <property type="entry name" value="RF_mod_PrmC"/>
    <property type="match status" value="1"/>
</dbReference>
<reference evidence="9" key="1">
    <citation type="submission" date="2017-04" db="EMBL/GenBank/DDBJ databases">
        <authorList>
            <person name="Varghese N."/>
            <person name="Submissions S."/>
        </authorList>
    </citation>
    <scope>NUCLEOTIDE SEQUENCE [LARGE SCALE GENOMIC DNA]</scope>
    <source>
        <strain evidence="9">B4P</strain>
    </source>
</reference>
<keyword evidence="2 5" id="KW-0808">Transferase</keyword>
<dbReference type="InterPro" id="IPR002052">
    <property type="entry name" value="DNA_methylase_N6_adenine_CS"/>
</dbReference>
<dbReference type="GO" id="GO:0032259">
    <property type="term" value="P:methylation"/>
    <property type="evidence" value="ECO:0007669"/>
    <property type="project" value="UniProtKB-KW"/>
</dbReference>
<accession>A0A1X7CEU8</accession>
<dbReference type="SUPFAM" id="SSF53335">
    <property type="entry name" value="S-adenosyl-L-methionine-dependent methyltransferases"/>
    <property type="match status" value="1"/>
</dbReference>
<proteinExistence type="inferred from homology"/>
<feature type="domain" description="Release factor glutamine methyltransferase N-terminal" evidence="7">
    <location>
        <begin position="10"/>
        <end position="80"/>
    </location>
</feature>
<comment type="catalytic activity">
    <reaction evidence="4 5">
        <text>L-glutaminyl-[peptide chain release factor] + S-adenosyl-L-methionine = N(5)-methyl-L-glutaminyl-[peptide chain release factor] + S-adenosyl-L-homocysteine + H(+)</text>
        <dbReference type="Rhea" id="RHEA:42896"/>
        <dbReference type="Rhea" id="RHEA-COMP:10271"/>
        <dbReference type="Rhea" id="RHEA-COMP:10272"/>
        <dbReference type="ChEBI" id="CHEBI:15378"/>
        <dbReference type="ChEBI" id="CHEBI:30011"/>
        <dbReference type="ChEBI" id="CHEBI:57856"/>
        <dbReference type="ChEBI" id="CHEBI:59789"/>
        <dbReference type="ChEBI" id="CHEBI:61891"/>
        <dbReference type="EC" id="2.1.1.297"/>
    </reaction>
</comment>
<feature type="binding site" evidence="5">
    <location>
        <begin position="195"/>
        <end position="198"/>
    </location>
    <ligand>
        <name>substrate</name>
    </ligand>
</feature>
<dbReference type="InterPro" id="IPR004556">
    <property type="entry name" value="HemK-like"/>
</dbReference>
<evidence type="ECO:0000256" key="2">
    <source>
        <dbReference type="ARBA" id="ARBA00022679"/>
    </source>
</evidence>
<dbReference type="STRING" id="464029.SAMN02982989_0215"/>
<evidence type="ECO:0000259" key="7">
    <source>
        <dbReference type="Pfam" id="PF17827"/>
    </source>
</evidence>
<feature type="binding site" evidence="5">
    <location>
        <position position="181"/>
    </location>
    <ligand>
        <name>S-adenosyl-L-methionine</name>
        <dbReference type="ChEBI" id="CHEBI:59789"/>
    </ligand>
</feature>
<keyword evidence="1 5" id="KW-0489">Methyltransferase</keyword>
<gene>
    <name evidence="5" type="primary">prmC</name>
    <name evidence="8" type="ORF">SAMN02982989_0215</name>
</gene>
<dbReference type="InterPro" id="IPR050320">
    <property type="entry name" value="N5-glutamine_MTase"/>
</dbReference>
<keyword evidence="3 5" id="KW-0949">S-adenosyl-L-methionine</keyword>
<dbReference type="CDD" id="cd02440">
    <property type="entry name" value="AdoMet_MTases"/>
    <property type="match status" value="1"/>
</dbReference>
<dbReference type="PROSITE" id="PS00092">
    <property type="entry name" value="N6_MTASE"/>
    <property type="match status" value="1"/>
</dbReference>
<dbReference type="PANTHER" id="PTHR18895:SF74">
    <property type="entry name" value="MTRF1L RELEASE FACTOR GLUTAMINE METHYLTRANSFERASE"/>
    <property type="match status" value="1"/>
</dbReference>
<dbReference type="OrthoDB" id="9800643at2"/>
<dbReference type="GO" id="GO:0003676">
    <property type="term" value="F:nucleic acid binding"/>
    <property type="evidence" value="ECO:0007669"/>
    <property type="project" value="InterPro"/>
</dbReference>
<keyword evidence="9" id="KW-1185">Reference proteome</keyword>
<evidence type="ECO:0000259" key="6">
    <source>
        <dbReference type="Pfam" id="PF05175"/>
    </source>
</evidence>
<evidence type="ECO:0000256" key="5">
    <source>
        <dbReference type="HAMAP-Rule" id="MF_02126"/>
    </source>
</evidence>
<evidence type="ECO:0000313" key="9">
    <source>
        <dbReference type="Proteomes" id="UP000192903"/>
    </source>
</evidence>
<name>A0A1X7CEU8_9HYPH</name>
<dbReference type="Gene3D" id="3.40.50.150">
    <property type="entry name" value="Vaccinia Virus protein VP39"/>
    <property type="match status" value="1"/>
</dbReference>
<dbReference type="Pfam" id="PF05175">
    <property type="entry name" value="MTS"/>
    <property type="match status" value="1"/>
</dbReference>
<comment type="function">
    <text evidence="5">Methylates the class 1 translation termination release factors RF1/PrfA and RF2/PrfB on the glutamine residue of the universally conserved GGQ motif.</text>
</comment>
<dbReference type="Pfam" id="PF17827">
    <property type="entry name" value="PrmC_N"/>
    <property type="match status" value="1"/>
</dbReference>
<dbReference type="Gene3D" id="1.10.8.10">
    <property type="entry name" value="DNA helicase RuvA subunit, C-terminal domain"/>
    <property type="match status" value="1"/>
</dbReference>
<dbReference type="EMBL" id="FXAF01000001">
    <property type="protein sequence ID" value="SME95384.1"/>
    <property type="molecule type" value="Genomic_DNA"/>
</dbReference>
<comment type="similarity">
    <text evidence="5">Belongs to the protein N5-glutamine methyltransferase family. PrmC subfamily.</text>
</comment>
<dbReference type="AlphaFoldDB" id="A0A1X7CEU8"/>
<dbReference type="Proteomes" id="UP000192903">
    <property type="component" value="Unassembled WGS sequence"/>
</dbReference>
<dbReference type="InterPro" id="IPR019874">
    <property type="entry name" value="RF_methyltr_PrmC"/>
</dbReference>
<feature type="binding site" evidence="5">
    <location>
        <begin position="129"/>
        <end position="133"/>
    </location>
    <ligand>
        <name>S-adenosyl-L-methionine</name>
        <dbReference type="ChEBI" id="CHEBI:59789"/>
    </ligand>
</feature>
<protein>
    <recommendedName>
        <fullName evidence="5">Release factor glutamine methyltransferase</fullName>
        <shortName evidence="5">RF MTase</shortName>
        <ecNumber evidence="5">2.1.1.297</ecNumber>
    </recommendedName>
    <alternativeName>
        <fullName evidence="5">N5-glutamine methyltransferase PrmC</fullName>
    </alternativeName>
    <alternativeName>
        <fullName evidence="5">Protein-(glutamine-N5) MTase PrmC</fullName>
    </alternativeName>
    <alternativeName>
        <fullName evidence="5">Protein-glutamine N-methyltransferase PrmC</fullName>
    </alternativeName>
</protein>
<dbReference type="InterPro" id="IPR029063">
    <property type="entry name" value="SAM-dependent_MTases_sf"/>
</dbReference>
<evidence type="ECO:0000313" key="8">
    <source>
        <dbReference type="EMBL" id="SME95384.1"/>
    </source>
</evidence>
<dbReference type="RefSeq" id="WP_085419549.1">
    <property type="nucleotide sequence ID" value="NZ_FXAF01000001.1"/>
</dbReference>
<evidence type="ECO:0000256" key="1">
    <source>
        <dbReference type="ARBA" id="ARBA00022603"/>
    </source>
</evidence>
<dbReference type="InterPro" id="IPR007848">
    <property type="entry name" value="Small_mtfrase_dom"/>
</dbReference>